<dbReference type="InterPro" id="IPR016208">
    <property type="entry name" value="Ald_Oxase/xanthine_DH-like"/>
</dbReference>
<dbReference type="Pfam" id="PF20256">
    <property type="entry name" value="MoCoBD_2"/>
    <property type="match status" value="1"/>
</dbReference>
<accession>A0AAN1WH25</accession>
<dbReference type="Proteomes" id="UP001320119">
    <property type="component" value="Chromosome"/>
</dbReference>
<organism evidence="3 4">
    <name type="scientific">Marinagarivorans cellulosilyticus</name>
    <dbReference type="NCBI Taxonomy" id="2721545"/>
    <lineage>
        <taxon>Bacteria</taxon>
        <taxon>Pseudomonadati</taxon>
        <taxon>Pseudomonadota</taxon>
        <taxon>Gammaproteobacteria</taxon>
        <taxon>Cellvibrionales</taxon>
        <taxon>Cellvibrionaceae</taxon>
        <taxon>Marinagarivorans</taxon>
    </lineage>
</organism>
<proteinExistence type="predicted"/>
<reference evidence="3 4" key="1">
    <citation type="journal article" date="2022" name="IScience">
        <title>An ultrasensitive nanofiber-based assay for enzymatic hydrolysis and deep-sea microbial degradation of cellulose.</title>
        <authorList>
            <person name="Tsudome M."/>
            <person name="Tachioka M."/>
            <person name="Miyazaki M."/>
            <person name="Uchimura K."/>
            <person name="Tsuda M."/>
            <person name="Takaki Y."/>
            <person name="Deguchi S."/>
        </authorList>
    </citation>
    <scope>NUCLEOTIDE SEQUENCE [LARGE SCALE GENOMIC DNA]</scope>
    <source>
        <strain evidence="3 4">GE09</strain>
    </source>
</reference>
<dbReference type="SUPFAM" id="SSF54665">
    <property type="entry name" value="CO dehydrogenase molybdoprotein N-domain-like"/>
    <property type="match status" value="1"/>
</dbReference>
<dbReference type="Gene3D" id="3.30.365.10">
    <property type="entry name" value="Aldehyde oxidase/xanthine dehydrogenase, molybdopterin binding domain"/>
    <property type="match status" value="4"/>
</dbReference>
<evidence type="ECO:0000259" key="2">
    <source>
        <dbReference type="Pfam" id="PF20256"/>
    </source>
</evidence>
<evidence type="ECO:0000313" key="3">
    <source>
        <dbReference type="EMBL" id="BCD97468.1"/>
    </source>
</evidence>
<dbReference type="Pfam" id="PF02738">
    <property type="entry name" value="MoCoBD_1"/>
    <property type="match status" value="1"/>
</dbReference>
<dbReference type="KEGG" id="marq:MARGE09_P1669"/>
<gene>
    <name evidence="3" type="ORF">MARGE09_P1669</name>
</gene>
<feature type="domain" description="Aldehyde oxidase/xanthine dehydrogenase first molybdopterin binding" evidence="1">
    <location>
        <begin position="248"/>
        <end position="472"/>
    </location>
</feature>
<dbReference type="InterPro" id="IPR037165">
    <property type="entry name" value="AldOxase/xan_DH_Mopterin-bd_sf"/>
</dbReference>
<name>A0AAN1WH25_9GAMM</name>
<dbReference type="RefSeq" id="WP_236986937.1">
    <property type="nucleotide sequence ID" value="NZ_AP023086.1"/>
</dbReference>
<dbReference type="PANTHER" id="PTHR11908:SF123">
    <property type="entry name" value="ALDEHYDE OXIDOREDUCTASE MOLYBDENUM-BINDING SUBUNIT PAOC"/>
    <property type="match status" value="1"/>
</dbReference>
<dbReference type="EMBL" id="AP023086">
    <property type="protein sequence ID" value="BCD97468.1"/>
    <property type="molecule type" value="Genomic_DNA"/>
</dbReference>
<protein>
    <recommendedName>
        <fullName evidence="5">Xanthine dehydrogenase family protein molybdopterin-binding subunit</fullName>
    </recommendedName>
</protein>
<dbReference type="InterPro" id="IPR036856">
    <property type="entry name" value="Ald_Oxase/Xan_DH_a/b_sf"/>
</dbReference>
<sequence>MLADDGVDQHKRRFIRTLAGGSAVGLTVSSLPASLAANARELERTGASPAYQPSWAPEPGKAVQRIDGLPKVLGQKLYARDFRAKDIPAWPNKEYIVHPLRCDRIDSVVTGYSYSMLPKALQPIAVVDAAKLAADNMSLGGGMSKPFFTAINKMPDYYGQPVALLIFSSFDVYRKALKILQFNKQCIAYQFSSASQPVSDYSPNSNYVRDAAQGFSKVASDDYATRYPAIANSIRDDIASADDLGWQCFHQKFKTQVMDPMFMEPEAGLAWYDSQKNKLHLLLGTQSPVGDIAGAAEIFSADNCAYPLYKDDAVELISCYPGGGFGGRDKSYFTMYLAMAAPYAKGAVLRWSHTRFEQFQVGLKRHKTDFWETLAFDKSGRMQALECDFVMNGGGRENLSPYVAQLAALSSFCAYDIPKAVATAKATNTKDILGGSQRGFGGPQAFLAIETLIDEAAYYFKKSPFNLRRKNLLTSNSQTITGAPITQDLQLTEILDQLEVHSLWRDRKKVQREYRREGLRYGVGLALSNEAYGTSGDGMFGGVQLNRDGTLTVRTPYIDMGNGAATALGLAPARYLGLNASHIKMGDAAYFDALGLTTSSSQSSADNYVIKASGSASACLGAFYQYHVVEQAGLAFLLEAVLPAVIHLLGRTLSHDDLRWQDGYCIVEGQSPIDWSSIVAVIFDQRLPTYAAVHASFVGQFSLGNFRFSALTKINPSLTLPLDYIAVGTDEFNLQPVKRLKVVNPPPEAFNYGRSTYAPCGALVAVMVNPNTGDVRVRDCVSVLSAGVQHCPELISGQSQGGVAMAIGYALLEDCPISADGPGNGLWNLNRYHLAKMADVPKNQQLIVLPPGKGETTARGIAEAVMCPIAPAILNALAMAIDGHRFTQLPVKNSHILEALA</sequence>
<dbReference type="InterPro" id="IPR008274">
    <property type="entry name" value="AldOxase/xan_DH_MoCoBD1"/>
</dbReference>
<dbReference type="GO" id="GO:0005506">
    <property type="term" value="F:iron ion binding"/>
    <property type="evidence" value="ECO:0007669"/>
    <property type="project" value="InterPro"/>
</dbReference>
<keyword evidence="4" id="KW-1185">Reference proteome</keyword>
<dbReference type="AlphaFoldDB" id="A0AAN1WH25"/>
<evidence type="ECO:0008006" key="5">
    <source>
        <dbReference type="Google" id="ProtNLM"/>
    </source>
</evidence>
<feature type="domain" description="Aldehyde oxidase/xanthine dehydrogenase second molybdopterin binding" evidence="2">
    <location>
        <begin position="499"/>
        <end position="841"/>
    </location>
</feature>
<evidence type="ECO:0000313" key="4">
    <source>
        <dbReference type="Proteomes" id="UP001320119"/>
    </source>
</evidence>
<dbReference type="SUPFAM" id="SSF56003">
    <property type="entry name" value="Molybdenum cofactor-binding domain"/>
    <property type="match status" value="1"/>
</dbReference>
<evidence type="ECO:0000259" key="1">
    <source>
        <dbReference type="Pfam" id="PF02738"/>
    </source>
</evidence>
<dbReference type="PANTHER" id="PTHR11908">
    <property type="entry name" value="XANTHINE DEHYDROGENASE"/>
    <property type="match status" value="1"/>
</dbReference>
<dbReference type="InterPro" id="IPR046867">
    <property type="entry name" value="AldOxase/xan_DH_MoCoBD2"/>
</dbReference>
<dbReference type="GO" id="GO:0016491">
    <property type="term" value="F:oxidoreductase activity"/>
    <property type="evidence" value="ECO:0007669"/>
    <property type="project" value="InterPro"/>
</dbReference>